<comment type="caution">
    <text evidence="5">The sequence shown here is derived from an EMBL/GenBank/DDBJ whole genome shotgun (WGS) entry which is preliminary data.</text>
</comment>
<dbReference type="GO" id="GO:0016787">
    <property type="term" value="F:hydrolase activity"/>
    <property type="evidence" value="ECO:0007669"/>
    <property type="project" value="UniProtKB-KW"/>
</dbReference>
<dbReference type="GO" id="GO:0017000">
    <property type="term" value="P:antibiotic biosynthetic process"/>
    <property type="evidence" value="ECO:0007669"/>
    <property type="project" value="UniProtKB-ARBA"/>
</dbReference>
<feature type="signal peptide" evidence="3">
    <location>
        <begin position="1"/>
        <end position="18"/>
    </location>
</feature>
<evidence type="ECO:0000313" key="6">
    <source>
        <dbReference type="Proteomes" id="UP001215712"/>
    </source>
</evidence>
<evidence type="ECO:0000256" key="2">
    <source>
        <dbReference type="ARBA" id="ARBA00022801"/>
    </source>
</evidence>
<protein>
    <recommendedName>
        <fullName evidence="3">Carboxylic ester hydrolase</fullName>
        <ecNumber evidence="3">3.1.1.-</ecNumber>
    </recommendedName>
</protein>
<evidence type="ECO:0000256" key="1">
    <source>
        <dbReference type="ARBA" id="ARBA00005964"/>
    </source>
</evidence>
<dbReference type="AlphaFoldDB" id="A0AAD6MZI6"/>
<sequence length="580" mass="63758">MRNLAWLLAFASIVSTRGTHIPPPTAITRNGSIQGIQLSTFQQDLFLGIPYAEAPRLDNPRPINTTYDHDSPFDASRYGNTCYGFGSNELLGLTQSEDCLNLNIIRPSRATGENNTSPLPVLFWMYGGGLHQGSSADPMWNLSYIVQRSVEEQQPLIAVSINYRLSFLGFPGGREALNAGVTNLGLKDQRLALAWIQENIGAFGGDPSRVTIWGESAGGVSVVQQLVAYGGHGGSELFSGAIAVSGFATGATLPEKEKMQAGFDKLVARANCTMTEDKLDCLRRASLYNLYPFEGSIEGTWGPVIDGDFLRRPAAWEIHDGNCAYVPLLLGSNSDEGLIKVTASGYFPNQTSEVTTLLETNFPRLKRSVIERLLDLYPEDGRGEAPPYSLPPDFAWCKAMHAVNLPCGSQYRRAAALLGDYVSHAPRRYMAQLWSRLGMSTYSFHFKVATTGTPIQYFYGLGPGFANHGAELAYEMGLPGGFTTPIQFYPPVKDVPGHLAVSREMNRRWIAFVASKNPNELRDRNSALTWGEYDISASNFVFDATDQDLRLYIEPDDYRESACQLWTENVADTDYAGQGP</sequence>
<dbReference type="InterPro" id="IPR029058">
    <property type="entry name" value="AB_hydrolase_fold"/>
</dbReference>
<dbReference type="Pfam" id="PF00135">
    <property type="entry name" value="COesterase"/>
    <property type="match status" value="1"/>
</dbReference>
<gene>
    <name evidence="5" type="ORF">N7493_001264</name>
</gene>
<dbReference type="PROSITE" id="PS00122">
    <property type="entry name" value="CARBOXYLESTERASE_B_1"/>
    <property type="match status" value="1"/>
</dbReference>
<dbReference type="Proteomes" id="UP001215712">
    <property type="component" value="Unassembled WGS sequence"/>
</dbReference>
<keyword evidence="2 3" id="KW-0378">Hydrolase</keyword>
<dbReference type="EC" id="3.1.1.-" evidence="3"/>
<accession>A0AAD6MZI6</accession>
<name>A0AAD6MZI6_9EURO</name>
<dbReference type="SUPFAM" id="SSF53474">
    <property type="entry name" value="alpha/beta-Hydrolases"/>
    <property type="match status" value="1"/>
</dbReference>
<keyword evidence="3" id="KW-0732">Signal</keyword>
<dbReference type="EMBL" id="JAQJAN010000002">
    <property type="protein sequence ID" value="KAJ5738109.1"/>
    <property type="molecule type" value="Genomic_DNA"/>
</dbReference>
<dbReference type="InterPro" id="IPR019826">
    <property type="entry name" value="Carboxylesterase_B_AS"/>
</dbReference>
<evidence type="ECO:0000256" key="3">
    <source>
        <dbReference type="RuleBase" id="RU361235"/>
    </source>
</evidence>
<reference evidence="5" key="2">
    <citation type="submission" date="2023-01" db="EMBL/GenBank/DDBJ databases">
        <authorList>
            <person name="Petersen C."/>
        </authorList>
    </citation>
    <scope>NUCLEOTIDE SEQUENCE</scope>
    <source>
        <strain evidence="5">IBT 17514</strain>
    </source>
</reference>
<dbReference type="PANTHER" id="PTHR11559">
    <property type="entry name" value="CARBOXYLESTERASE"/>
    <property type="match status" value="1"/>
</dbReference>
<reference evidence="5" key="1">
    <citation type="journal article" date="2023" name="IMA Fungus">
        <title>Comparative genomic study of the Penicillium genus elucidates a diverse pangenome and 15 lateral gene transfer events.</title>
        <authorList>
            <person name="Petersen C."/>
            <person name="Sorensen T."/>
            <person name="Nielsen M.R."/>
            <person name="Sondergaard T.E."/>
            <person name="Sorensen J.L."/>
            <person name="Fitzpatrick D.A."/>
            <person name="Frisvad J.C."/>
            <person name="Nielsen K.L."/>
        </authorList>
    </citation>
    <scope>NUCLEOTIDE SEQUENCE</scope>
    <source>
        <strain evidence="5">IBT 17514</strain>
    </source>
</reference>
<evidence type="ECO:0000313" key="5">
    <source>
        <dbReference type="EMBL" id="KAJ5738109.1"/>
    </source>
</evidence>
<comment type="similarity">
    <text evidence="1 3">Belongs to the type-B carboxylesterase/lipase family.</text>
</comment>
<evidence type="ECO:0000259" key="4">
    <source>
        <dbReference type="Pfam" id="PF00135"/>
    </source>
</evidence>
<proteinExistence type="inferred from homology"/>
<feature type="chain" id="PRO_5041772022" description="Carboxylic ester hydrolase" evidence="3">
    <location>
        <begin position="19"/>
        <end position="580"/>
    </location>
</feature>
<keyword evidence="6" id="KW-1185">Reference proteome</keyword>
<dbReference type="GO" id="GO:0072330">
    <property type="term" value="P:monocarboxylic acid biosynthetic process"/>
    <property type="evidence" value="ECO:0007669"/>
    <property type="project" value="UniProtKB-ARBA"/>
</dbReference>
<dbReference type="InterPro" id="IPR002018">
    <property type="entry name" value="CarbesteraseB"/>
</dbReference>
<organism evidence="5 6">
    <name type="scientific">Penicillium malachiteum</name>
    <dbReference type="NCBI Taxonomy" id="1324776"/>
    <lineage>
        <taxon>Eukaryota</taxon>
        <taxon>Fungi</taxon>
        <taxon>Dikarya</taxon>
        <taxon>Ascomycota</taxon>
        <taxon>Pezizomycotina</taxon>
        <taxon>Eurotiomycetes</taxon>
        <taxon>Eurotiomycetidae</taxon>
        <taxon>Eurotiales</taxon>
        <taxon>Aspergillaceae</taxon>
        <taxon>Penicillium</taxon>
    </lineage>
</organism>
<feature type="domain" description="Carboxylesterase type B" evidence="4">
    <location>
        <begin position="25"/>
        <end position="547"/>
    </location>
</feature>
<dbReference type="Gene3D" id="3.40.50.1820">
    <property type="entry name" value="alpha/beta hydrolase"/>
    <property type="match status" value="1"/>
</dbReference>
<dbReference type="InterPro" id="IPR050309">
    <property type="entry name" value="Type-B_Carboxylest/Lipase"/>
</dbReference>